<feature type="compositionally biased region" description="Polar residues" evidence="1">
    <location>
        <begin position="1"/>
        <end position="15"/>
    </location>
</feature>
<dbReference type="GO" id="GO:0061564">
    <property type="term" value="P:axon development"/>
    <property type="evidence" value="ECO:0007669"/>
    <property type="project" value="TreeGrafter"/>
</dbReference>
<dbReference type="InParanoid" id="A0A7M7KB08"/>
<dbReference type="PANTHER" id="PTHR19290">
    <property type="entry name" value="BASIC HELIX-LOOP-HELIX PROTEIN NEUROGENIN-RELATED"/>
    <property type="match status" value="1"/>
</dbReference>
<feature type="compositionally biased region" description="Polar residues" evidence="1">
    <location>
        <begin position="66"/>
        <end position="77"/>
    </location>
</feature>
<feature type="compositionally biased region" description="Low complexity" evidence="1">
    <location>
        <begin position="94"/>
        <end position="105"/>
    </location>
</feature>
<name>A0A7M7KB08_VARDE</name>
<accession>A0A7M7KB08</accession>
<evidence type="ECO:0000313" key="4">
    <source>
        <dbReference type="Proteomes" id="UP000594260"/>
    </source>
</evidence>
<feature type="compositionally biased region" description="Low complexity" evidence="1">
    <location>
        <begin position="149"/>
        <end position="161"/>
    </location>
</feature>
<keyword evidence="4" id="KW-1185">Reference proteome</keyword>
<feature type="region of interest" description="Disordered" evidence="1">
    <location>
        <begin position="138"/>
        <end position="170"/>
    </location>
</feature>
<dbReference type="GO" id="GO:0005634">
    <property type="term" value="C:nucleus"/>
    <property type="evidence" value="ECO:0007669"/>
    <property type="project" value="TreeGrafter"/>
</dbReference>
<dbReference type="KEGG" id="vde:111251066"/>
<dbReference type="CDD" id="cd19712">
    <property type="entry name" value="bHLH_TS_dimmed_like"/>
    <property type="match status" value="1"/>
</dbReference>
<dbReference type="OrthoDB" id="5969565at2759"/>
<feature type="compositionally biased region" description="Gly residues" evidence="1">
    <location>
        <begin position="138"/>
        <end position="148"/>
    </location>
</feature>
<dbReference type="Gene3D" id="4.10.280.10">
    <property type="entry name" value="Helix-loop-helix DNA-binding domain"/>
    <property type="match status" value="1"/>
</dbReference>
<dbReference type="SUPFAM" id="SSF47459">
    <property type="entry name" value="HLH, helix-loop-helix DNA-binding domain"/>
    <property type="match status" value="1"/>
</dbReference>
<dbReference type="InterPro" id="IPR050359">
    <property type="entry name" value="bHLH_transcription_factors"/>
</dbReference>
<dbReference type="GO" id="GO:0070888">
    <property type="term" value="F:E-box binding"/>
    <property type="evidence" value="ECO:0007669"/>
    <property type="project" value="TreeGrafter"/>
</dbReference>
<reference evidence="3" key="1">
    <citation type="submission" date="2021-01" db="UniProtKB">
        <authorList>
            <consortium name="EnsemblMetazoa"/>
        </authorList>
    </citation>
    <scope>IDENTIFICATION</scope>
</reference>
<protein>
    <recommendedName>
        <fullName evidence="2">BHLH domain-containing protein</fullName>
    </recommendedName>
</protein>
<dbReference type="RefSeq" id="XP_022663039.1">
    <property type="nucleotide sequence ID" value="XM_022807304.1"/>
</dbReference>
<feature type="domain" description="BHLH" evidence="2">
    <location>
        <begin position="176"/>
        <end position="228"/>
    </location>
</feature>
<dbReference type="GO" id="GO:0046983">
    <property type="term" value="F:protein dimerization activity"/>
    <property type="evidence" value="ECO:0007669"/>
    <property type="project" value="InterPro"/>
</dbReference>
<evidence type="ECO:0000256" key="1">
    <source>
        <dbReference type="SAM" id="MobiDB-lite"/>
    </source>
</evidence>
<dbReference type="PANTHER" id="PTHR19290:SF167">
    <property type="entry name" value="PROTEIN DIMMED"/>
    <property type="match status" value="1"/>
</dbReference>
<dbReference type="GO" id="GO:0045944">
    <property type="term" value="P:positive regulation of transcription by RNA polymerase II"/>
    <property type="evidence" value="ECO:0007669"/>
    <property type="project" value="TreeGrafter"/>
</dbReference>
<sequence length="341" mass="35881">MLILLQRSNSSSSGMVHSRAEDMPLETPNSEWPGGPEQPSLSQILAQLEDSRPGDEVRSSRHKDTSAYSEAGSSETDNPPAKRQLLSEGEDDSSSSQQSGSAYNSRCGSVRGGCGNGSGVNGVGGVGAASGGIGKRQAGGVGGGGAGSQSGAHGALSAGGNSRRRRTTLSARERNLRRLESNERERMRMHSLNDAFQALREVIPHVAMERKLSKIETLTLAKNYIMALTNVICDIRGDERPYQFCEADATLEGGADNTYRGLNVVGICRNQNPVPDASQMISLPTVSGLSSLQTLPPLNGPSAELLGFGTRRDLGPADISGTTGLTPCSLTDDVAPDQLEW</sequence>
<organism evidence="3 4">
    <name type="scientific">Varroa destructor</name>
    <name type="common">Honeybee mite</name>
    <dbReference type="NCBI Taxonomy" id="109461"/>
    <lineage>
        <taxon>Eukaryota</taxon>
        <taxon>Metazoa</taxon>
        <taxon>Ecdysozoa</taxon>
        <taxon>Arthropoda</taxon>
        <taxon>Chelicerata</taxon>
        <taxon>Arachnida</taxon>
        <taxon>Acari</taxon>
        <taxon>Parasitiformes</taxon>
        <taxon>Mesostigmata</taxon>
        <taxon>Gamasina</taxon>
        <taxon>Dermanyssoidea</taxon>
        <taxon>Varroidae</taxon>
        <taxon>Varroa</taxon>
    </lineage>
</organism>
<feature type="compositionally biased region" description="Basic and acidic residues" evidence="1">
    <location>
        <begin position="49"/>
        <end position="65"/>
    </location>
</feature>
<dbReference type="EnsemblMetazoa" id="XM_022807304">
    <property type="protein sequence ID" value="XP_022663039"/>
    <property type="gene ID" value="LOC111251066"/>
</dbReference>
<feature type="region of interest" description="Disordered" evidence="1">
    <location>
        <begin position="1"/>
        <end position="105"/>
    </location>
</feature>
<dbReference type="PROSITE" id="PS50888">
    <property type="entry name" value="BHLH"/>
    <property type="match status" value="1"/>
</dbReference>
<proteinExistence type="predicted"/>
<dbReference type="InterPro" id="IPR036638">
    <property type="entry name" value="HLH_DNA-bd_sf"/>
</dbReference>
<dbReference type="AlphaFoldDB" id="A0A7M7KB08"/>
<dbReference type="GO" id="GO:0007423">
    <property type="term" value="P:sensory organ development"/>
    <property type="evidence" value="ECO:0007669"/>
    <property type="project" value="TreeGrafter"/>
</dbReference>
<dbReference type="GO" id="GO:0000981">
    <property type="term" value="F:DNA-binding transcription factor activity, RNA polymerase II-specific"/>
    <property type="evidence" value="ECO:0007669"/>
    <property type="project" value="TreeGrafter"/>
</dbReference>
<evidence type="ECO:0000259" key="2">
    <source>
        <dbReference type="PROSITE" id="PS50888"/>
    </source>
</evidence>
<dbReference type="GeneID" id="111251066"/>
<dbReference type="InterPro" id="IPR011598">
    <property type="entry name" value="bHLH_dom"/>
</dbReference>
<dbReference type="SMART" id="SM00353">
    <property type="entry name" value="HLH"/>
    <property type="match status" value="1"/>
</dbReference>
<dbReference type="Pfam" id="PF00010">
    <property type="entry name" value="HLH"/>
    <property type="match status" value="1"/>
</dbReference>
<evidence type="ECO:0000313" key="3">
    <source>
        <dbReference type="EnsemblMetazoa" id="XP_022663039"/>
    </source>
</evidence>
<dbReference type="Proteomes" id="UP000594260">
    <property type="component" value="Unplaced"/>
</dbReference>